<sequence length="54" mass="6781">MNKRKRRSSDMNKRKRRSRRFHFMIILALNITFSYFVQHKRHKPFEKSHTTFKG</sequence>
<dbReference type="EMBL" id="QJKJ01014590">
    <property type="protein sequence ID" value="RDX64019.1"/>
    <property type="molecule type" value="Genomic_DNA"/>
</dbReference>
<feature type="non-terminal residue" evidence="2">
    <location>
        <position position="54"/>
    </location>
</feature>
<keyword evidence="1" id="KW-0812">Transmembrane</keyword>
<proteinExistence type="predicted"/>
<accession>A0A371EDD1</accession>
<evidence type="ECO:0000313" key="2">
    <source>
        <dbReference type="EMBL" id="RDX64019.1"/>
    </source>
</evidence>
<keyword evidence="3" id="KW-1185">Reference proteome</keyword>
<evidence type="ECO:0000313" key="3">
    <source>
        <dbReference type="Proteomes" id="UP000257109"/>
    </source>
</evidence>
<evidence type="ECO:0000256" key="1">
    <source>
        <dbReference type="SAM" id="Phobius"/>
    </source>
</evidence>
<comment type="caution">
    <text evidence="2">The sequence shown here is derived from an EMBL/GenBank/DDBJ whole genome shotgun (WGS) entry which is preliminary data.</text>
</comment>
<organism evidence="2 3">
    <name type="scientific">Mucuna pruriens</name>
    <name type="common">Velvet bean</name>
    <name type="synonym">Dolichos pruriens</name>
    <dbReference type="NCBI Taxonomy" id="157652"/>
    <lineage>
        <taxon>Eukaryota</taxon>
        <taxon>Viridiplantae</taxon>
        <taxon>Streptophyta</taxon>
        <taxon>Embryophyta</taxon>
        <taxon>Tracheophyta</taxon>
        <taxon>Spermatophyta</taxon>
        <taxon>Magnoliopsida</taxon>
        <taxon>eudicotyledons</taxon>
        <taxon>Gunneridae</taxon>
        <taxon>Pentapetalae</taxon>
        <taxon>rosids</taxon>
        <taxon>fabids</taxon>
        <taxon>Fabales</taxon>
        <taxon>Fabaceae</taxon>
        <taxon>Papilionoideae</taxon>
        <taxon>50 kb inversion clade</taxon>
        <taxon>NPAAA clade</taxon>
        <taxon>indigoferoid/millettioid clade</taxon>
        <taxon>Phaseoleae</taxon>
        <taxon>Mucuna</taxon>
    </lineage>
</organism>
<reference evidence="2" key="1">
    <citation type="submission" date="2018-05" db="EMBL/GenBank/DDBJ databases">
        <title>Draft genome of Mucuna pruriens seed.</title>
        <authorList>
            <person name="Nnadi N.E."/>
            <person name="Vos R."/>
            <person name="Hasami M.H."/>
            <person name="Devisetty U.K."/>
            <person name="Aguiy J.C."/>
        </authorList>
    </citation>
    <scope>NUCLEOTIDE SEQUENCE [LARGE SCALE GENOMIC DNA]</scope>
    <source>
        <strain evidence="2">JCA_2017</strain>
    </source>
</reference>
<protein>
    <submittedName>
        <fullName evidence="2">Uncharacterized protein</fullName>
    </submittedName>
</protein>
<keyword evidence="1" id="KW-0472">Membrane</keyword>
<name>A0A371EDD1_MUCPR</name>
<dbReference type="AlphaFoldDB" id="A0A371EDD1"/>
<keyword evidence="1" id="KW-1133">Transmembrane helix</keyword>
<dbReference type="Proteomes" id="UP000257109">
    <property type="component" value="Unassembled WGS sequence"/>
</dbReference>
<gene>
    <name evidence="2" type="ORF">CR513_57474</name>
</gene>
<feature type="transmembrane region" description="Helical" evidence="1">
    <location>
        <begin position="21"/>
        <end position="38"/>
    </location>
</feature>